<dbReference type="AlphaFoldDB" id="A0A7J6W6F4"/>
<organism evidence="1 2">
    <name type="scientific">Thalictrum thalictroides</name>
    <name type="common">Rue-anemone</name>
    <name type="synonym">Anemone thalictroides</name>
    <dbReference type="NCBI Taxonomy" id="46969"/>
    <lineage>
        <taxon>Eukaryota</taxon>
        <taxon>Viridiplantae</taxon>
        <taxon>Streptophyta</taxon>
        <taxon>Embryophyta</taxon>
        <taxon>Tracheophyta</taxon>
        <taxon>Spermatophyta</taxon>
        <taxon>Magnoliopsida</taxon>
        <taxon>Ranunculales</taxon>
        <taxon>Ranunculaceae</taxon>
        <taxon>Thalictroideae</taxon>
        <taxon>Thalictrum</taxon>
    </lineage>
</organism>
<evidence type="ECO:0000313" key="1">
    <source>
        <dbReference type="EMBL" id="KAF5192110.1"/>
    </source>
</evidence>
<keyword evidence="2" id="KW-1185">Reference proteome</keyword>
<accession>A0A7J6W6F4</accession>
<evidence type="ECO:0000313" key="2">
    <source>
        <dbReference type="Proteomes" id="UP000554482"/>
    </source>
</evidence>
<gene>
    <name evidence="1" type="ORF">FRX31_018303</name>
</gene>
<sequence length="106" mass="11883">RRKNQAQKGVLNPNILQLLPQMEAQRENHLPQNPNQFEICHSSQPIQLVDISNRGINQGSKSTNEGVFPSGTEMIDTRLHLGLNQFGEATFQSSQLDFSNSANRPE</sequence>
<feature type="non-terminal residue" evidence="1">
    <location>
        <position position="106"/>
    </location>
</feature>
<dbReference type="EMBL" id="JABWDY010021844">
    <property type="protein sequence ID" value="KAF5192110.1"/>
    <property type="molecule type" value="Genomic_DNA"/>
</dbReference>
<name>A0A7J6W6F4_THATH</name>
<comment type="caution">
    <text evidence="1">The sequence shown here is derived from an EMBL/GenBank/DDBJ whole genome shotgun (WGS) entry which is preliminary data.</text>
</comment>
<dbReference type="Proteomes" id="UP000554482">
    <property type="component" value="Unassembled WGS sequence"/>
</dbReference>
<proteinExistence type="predicted"/>
<protein>
    <submittedName>
        <fullName evidence="1">Uncharacterized protein</fullName>
    </submittedName>
</protein>
<feature type="non-terminal residue" evidence="1">
    <location>
        <position position="1"/>
    </location>
</feature>
<reference evidence="1 2" key="1">
    <citation type="submission" date="2020-06" db="EMBL/GenBank/DDBJ databases">
        <title>Transcriptomic and genomic resources for Thalictrum thalictroides and T. hernandezii: Facilitating candidate gene discovery in an emerging model plant lineage.</title>
        <authorList>
            <person name="Arias T."/>
            <person name="Riano-Pachon D.M."/>
            <person name="Di Stilio V.S."/>
        </authorList>
    </citation>
    <scope>NUCLEOTIDE SEQUENCE [LARGE SCALE GENOMIC DNA]</scope>
    <source>
        <strain evidence="2">cv. WT478/WT964</strain>
        <tissue evidence="1">Leaves</tissue>
    </source>
</reference>